<evidence type="ECO:0000313" key="3">
    <source>
        <dbReference type="Proteomes" id="UP000199202"/>
    </source>
</evidence>
<dbReference type="SUPFAM" id="SSF54427">
    <property type="entry name" value="NTF2-like"/>
    <property type="match status" value="1"/>
</dbReference>
<dbReference type="Proteomes" id="UP000199202">
    <property type="component" value="Unassembled WGS sequence"/>
</dbReference>
<gene>
    <name evidence="2" type="ORF">SAMN05421869_13713</name>
</gene>
<accession>A0A1G9QUT6</accession>
<name>A0A1G9QUT6_9ACTN</name>
<feature type="domain" description="SnoaL-like" evidence="1">
    <location>
        <begin position="27"/>
        <end position="110"/>
    </location>
</feature>
<dbReference type="RefSeq" id="WP_090946205.1">
    <property type="nucleotide sequence ID" value="NZ_FNDJ01000037.1"/>
</dbReference>
<organism evidence="2 3">
    <name type="scientific">Nonomuraea jiangxiensis</name>
    <dbReference type="NCBI Taxonomy" id="633440"/>
    <lineage>
        <taxon>Bacteria</taxon>
        <taxon>Bacillati</taxon>
        <taxon>Actinomycetota</taxon>
        <taxon>Actinomycetes</taxon>
        <taxon>Streptosporangiales</taxon>
        <taxon>Streptosporangiaceae</taxon>
        <taxon>Nonomuraea</taxon>
    </lineage>
</organism>
<dbReference type="Pfam" id="PF12680">
    <property type="entry name" value="SnoaL_2"/>
    <property type="match status" value="1"/>
</dbReference>
<dbReference type="Gene3D" id="3.10.450.50">
    <property type="match status" value="1"/>
</dbReference>
<sequence>MTFDEQSTPATRSAYLAAAAIDHARLSYAYLNDGNLDAYASLFEHDAVWYRPDTTVRGREELVRFQEKRAGRFSVTEVISEGSGEHVVVLGRTTEPAFGAQVGVAEVFTVSGRGLFTSLRTFYFVLPPSEVIPGR</sequence>
<dbReference type="OrthoDB" id="3431611at2"/>
<dbReference type="STRING" id="633440.SAMN05421869_13713"/>
<protein>
    <submittedName>
        <fullName evidence="2">SnoaL-like domain-containing protein</fullName>
    </submittedName>
</protein>
<dbReference type="InterPro" id="IPR037401">
    <property type="entry name" value="SnoaL-like"/>
</dbReference>
<reference evidence="2 3" key="1">
    <citation type="submission" date="2016-10" db="EMBL/GenBank/DDBJ databases">
        <authorList>
            <person name="de Groot N.N."/>
        </authorList>
    </citation>
    <scope>NUCLEOTIDE SEQUENCE [LARGE SCALE GENOMIC DNA]</scope>
    <source>
        <strain evidence="2 3">CGMCC 4.6533</strain>
    </source>
</reference>
<dbReference type="EMBL" id="FNDJ01000037">
    <property type="protein sequence ID" value="SDM14630.1"/>
    <property type="molecule type" value="Genomic_DNA"/>
</dbReference>
<dbReference type="AlphaFoldDB" id="A0A1G9QUT6"/>
<keyword evidence="3" id="KW-1185">Reference proteome</keyword>
<evidence type="ECO:0000259" key="1">
    <source>
        <dbReference type="Pfam" id="PF12680"/>
    </source>
</evidence>
<dbReference type="InterPro" id="IPR032710">
    <property type="entry name" value="NTF2-like_dom_sf"/>
</dbReference>
<proteinExistence type="predicted"/>
<evidence type="ECO:0000313" key="2">
    <source>
        <dbReference type="EMBL" id="SDM14630.1"/>
    </source>
</evidence>